<dbReference type="AlphaFoldDB" id="A0A1B1YW14"/>
<evidence type="ECO:0000256" key="2">
    <source>
        <dbReference type="ARBA" id="ARBA00010742"/>
    </source>
</evidence>
<dbReference type="OrthoDB" id="5292144at2"/>
<dbReference type="Proteomes" id="UP000092952">
    <property type="component" value="Chromosome"/>
</dbReference>
<organism evidence="5 6">
    <name type="scientific">Immundisolibacter cernigliae</name>
    <dbReference type="NCBI Taxonomy" id="1810504"/>
    <lineage>
        <taxon>Bacteria</taxon>
        <taxon>Pseudomonadati</taxon>
        <taxon>Pseudomonadota</taxon>
        <taxon>Gammaproteobacteria</taxon>
        <taxon>Immundisolibacterales</taxon>
        <taxon>Immundisolibacteraceae</taxon>
        <taxon>Immundisolibacter</taxon>
    </lineage>
</organism>
<evidence type="ECO:0000256" key="3">
    <source>
        <dbReference type="ARBA" id="ARBA00022729"/>
    </source>
</evidence>
<comment type="subcellular location">
    <subcellularLocation>
        <location evidence="1">Periplasm</location>
    </subcellularLocation>
</comment>
<comment type="similarity">
    <text evidence="2">Belongs to the bacterial solute-binding protein SsuA/TauA family.</text>
</comment>
<dbReference type="EMBL" id="CP014671">
    <property type="protein sequence ID" value="ANX05080.1"/>
    <property type="molecule type" value="Genomic_DNA"/>
</dbReference>
<dbReference type="PANTHER" id="PTHR30024">
    <property type="entry name" value="ALIPHATIC SULFONATES-BINDING PROTEIN-RELATED"/>
    <property type="match status" value="1"/>
</dbReference>
<dbReference type="GO" id="GO:0042597">
    <property type="term" value="C:periplasmic space"/>
    <property type="evidence" value="ECO:0007669"/>
    <property type="project" value="UniProtKB-SubCell"/>
</dbReference>
<evidence type="ECO:0008006" key="7">
    <source>
        <dbReference type="Google" id="ProtNLM"/>
    </source>
</evidence>
<protein>
    <recommendedName>
        <fullName evidence="7">SsuA/THI5-like domain-containing protein</fullName>
    </recommendedName>
</protein>
<dbReference type="SUPFAM" id="SSF53850">
    <property type="entry name" value="Periplasmic binding protein-like II"/>
    <property type="match status" value="1"/>
</dbReference>
<evidence type="ECO:0000313" key="5">
    <source>
        <dbReference type="EMBL" id="ANX05080.1"/>
    </source>
</evidence>
<dbReference type="Gene3D" id="3.40.190.10">
    <property type="entry name" value="Periplasmic binding protein-like II"/>
    <property type="match status" value="2"/>
</dbReference>
<feature type="signal peptide" evidence="4">
    <location>
        <begin position="1"/>
        <end position="21"/>
    </location>
</feature>
<evidence type="ECO:0000256" key="1">
    <source>
        <dbReference type="ARBA" id="ARBA00004418"/>
    </source>
</evidence>
<dbReference type="InParanoid" id="A0A1B1YW14"/>
<keyword evidence="6" id="KW-1185">Reference proteome</keyword>
<dbReference type="PANTHER" id="PTHR30024:SF47">
    <property type="entry name" value="TAURINE-BINDING PERIPLASMIC PROTEIN"/>
    <property type="match status" value="1"/>
</dbReference>
<sequence length="322" mass="34786">MRILPLFTRALALLGLSLCLAACNPGQPLRVGTHSWVGYESLRLARDLGWLPPAVSLSEHTSAGNSLSALRAGTLDAAALTLDEVLQARAQGVPLTVVLVFDSSAGADVLLARPPISRLADLAGRRIAYEPTAVGSLVLREVLQRAGLTAESVTLVELSPPGQIAAWRSGQVDAVVTYEPIAAQLLREGAVQLFDSRQMPETIFDVLAVRSDRLAGHKSVLRELLAAHFRALDYIRQNRQDAAHRIAAYHGISGDEVLRALDGIVQPWLAGNRYALTPGSRFDAAVQQLHALMIERRMLPRPDPLEGLFSADYLPLQEARGP</sequence>
<feature type="chain" id="PRO_5008533143" description="SsuA/THI5-like domain-containing protein" evidence="4">
    <location>
        <begin position="22"/>
        <end position="322"/>
    </location>
</feature>
<gene>
    <name evidence="5" type="ORF">PG2T_13440</name>
</gene>
<proteinExistence type="inferred from homology"/>
<reference evidence="6" key="1">
    <citation type="submission" date="2016-03" db="EMBL/GenBank/DDBJ databases">
        <title>Complete genome sequence of Solimmundus cernigliae, representing a novel lineage of polycyclic aromatic hydrocarbon degraders within the Gammaproteobacteria.</title>
        <authorList>
            <person name="Singleton D.R."/>
            <person name="Dickey A.N."/>
            <person name="Scholl E.H."/>
            <person name="Wright F.A."/>
            <person name="Aitken M.D."/>
        </authorList>
    </citation>
    <scope>NUCLEOTIDE SEQUENCE [LARGE SCALE GENOMIC DNA]</scope>
    <source>
        <strain evidence="6">TR3.2</strain>
    </source>
</reference>
<dbReference type="RefSeq" id="WP_068806545.1">
    <property type="nucleotide sequence ID" value="NZ_CP014671.1"/>
</dbReference>
<name>A0A1B1YW14_9GAMM</name>
<accession>A0A1B1YW14</accession>
<dbReference type="STRING" id="1810504.PG2T_13440"/>
<dbReference type="FunCoup" id="A0A1B1YW14">
    <property type="interactions" value="75"/>
</dbReference>
<dbReference type="Pfam" id="PF13379">
    <property type="entry name" value="NMT1_2"/>
    <property type="match status" value="1"/>
</dbReference>
<evidence type="ECO:0000256" key="4">
    <source>
        <dbReference type="SAM" id="SignalP"/>
    </source>
</evidence>
<keyword evidence="3 4" id="KW-0732">Signal</keyword>
<dbReference type="KEGG" id="gbi:PG2T_13440"/>
<evidence type="ECO:0000313" key="6">
    <source>
        <dbReference type="Proteomes" id="UP000092952"/>
    </source>
</evidence>